<reference evidence="1 2" key="2">
    <citation type="journal article" date="2017" name="Sci. Rep.">
        <title>A mobile pathogenicity chromosome in Fusarium oxysporum for infection of multiple cucurbit species.</title>
        <authorList>
            <person name="van Dam P."/>
            <person name="Fokkens L."/>
            <person name="Ayukawa Y."/>
            <person name="van der Gragt M."/>
            <person name="Ter Horst A."/>
            <person name="Brankovics B."/>
            <person name="Houterman P.M."/>
            <person name="Arie T."/>
            <person name="Rep M."/>
        </authorList>
    </citation>
    <scope>NUCLEOTIDE SEQUENCE [LARGE SCALE GENOMIC DNA]</scope>
    <source>
        <strain evidence="1 2">Forc016</strain>
    </source>
</reference>
<evidence type="ECO:0000313" key="2">
    <source>
        <dbReference type="Proteomes" id="UP000219602"/>
    </source>
</evidence>
<evidence type="ECO:0000313" key="1">
    <source>
        <dbReference type="EMBL" id="PCD26014.1"/>
    </source>
</evidence>
<organism evidence="1 2">
    <name type="scientific">Fusarium oxysporum f. sp. radicis-cucumerinum</name>
    <dbReference type="NCBI Taxonomy" id="327505"/>
    <lineage>
        <taxon>Eukaryota</taxon>
        <taxon>Fungi</taxon>
        <taxon>Dikarya</taxon>
        <taxon>Ascomycota</taxon>
        <taxon>Pezizomycotina</taxon>
        <taxon>Sordariomycetes</taxon>
        <taxon>Hypocreomycetidae</taxon>
        <taxon>Hypocreales</taxon>
        <taxon>Nectriaceae</taxon>
        <taxon>Fusarium</taxon>
        <taxon>Fusarium oxysporum species complex</taxon>
    </lineage>
</organism>
<gene>
    <name evidence="1" type="ORF">AU210_012447</name>
</gene>
<dbReference type="Proteomes" id="UP000219602">
    <property type="component" value="Chromosome 11"/>
</dbReference>
<dbReference type="EMBL" id="MABQ02000009">
    <property type="protein sequence ID" value="PCD26014.1"/>
    <property type="molecule type" value="Genomic_DNA"/>
</dbReference>
<accession>A0A2H3GH21</accession>
<proteinExistence type="predicted"/>
<comment type="caution">
    <text evidence="1">The sequence shown here is derived from an EMBL/GenBank/DDBJ whole genome shotgun (WGS) entry which is preliminary data.</text>
</comment>
<protein>
    <submittedName>
        <fullName evidence="1">Uncharacterized protein</fullName>
    </submittedName>
</protein>
<sequence length="209" mass="23833">MENRQRQLGRVGSRLSDILVLPLEAVEIAGQCRDQLTGQLRDWLCFPPLSYLFQVRFSAEQFVKEVCGILRLERARASVTLVDKRETDEEAQTRRKSVYESLVPKPWGFLTGQEEKDVGGIPVLQVKLRVNEVFGFQCLLMLMHFHVFVRKIIEMTEELGTSEACFDSVRISKNKLDCVLASVVQVFIERGGGQDEFIITSYVETGFPI</sequence>
<name>A0A2H3GH21_FUSOX</name>
<reference evidence="1 2" key="1">
    <citation type="journal article" date="2016" name="Environ. Microbiol.">
        <title>Effector profiles distinguish formae speciales of Fusarium oxysporum.</title>
        <authorList>
            <person name="van Dam P."/>
            <person name="Fokkens L."/>
            <person name="Schmidt S.M."/>
            <person name="Linmans J.H."/>
            <person name="Kistler H.C."/>
            <person name="Ma L.J."/>
            <person name="Rep M."/>
        </authorList>
    </citation>
    <scope>NUCLEOTIDE SEQUENCE [LARGE SCALE GENOMIC DNA]</scope>
    <source>
        <strain evidence="1 2">Forc016</strain>
    </source>
</reference>
<dbReference type="AlphaFoldDB" id="A0A2H3GH21"/>